<dbReference type="SUPFAM" id="SSF141000">
    <property type="entry name" value="Glu-tRNAGln amidotransferase C subunit"/>
    <property type="match status" value="1"/>
</dbReference>
<dbReference type="HAMAP" id="MF_00122">
    <property type="entry name" value="GatC"/>
    <property type="match status" value="1"/>
</dbReference>
<dbReference type="Proteomes" id="UP001562425">
    <property type="component" value="Unassembled WGS sequence"/>
</dbReference>
<dbReference type="GO" id="GO:0050567">
    <property type="term" value="F:glutaminyl-tRNA synthase (glutamine-hydrolyzing) activity"/>
    <property type="evidence" value="ECO:0007669"/>
    <property type="project" value="UniProtKB-UniRule"/>
</dbReference>
<keyword evidence="5" id="KW-0547">Nucleotide-binding</keyword>
<dbReference type="GO" id="GO:0005524">
    <property type="term" value="F:ATP binding"/>
    <property type="evidence" value="ECO:0007669"/>
    <property type="project" value="UniProtKB-KW"/>
</dbReference>
<comment type="similarity">
    <text evidence="5">Belongs to the GatC family.</text>
</comment>
<keyword evidence="3 5" id="KW-0496">Mitochondrion</keyword>
<dbReference type="PANTHER" id="PTHR22589">
    <property type="entry name" value="CARNITINE O-ACYLTRANSFERASE"/>
    <property type="match status" value="1"/>
</dbReference>
<comment type="subunit">
    <text evidence="5">Subunit of the heterotrimeric GatCAB amidotransferase (AdT) complex, composed of A, B and C subunits.</text>
</comment>
<dbReference type="GO" id="GO:0030956">
    <property type="term" value="C:glutamyl-tRNA(Gln) amidotransferase complex"/>
    <property type="evidence" value="ECO:0007669"/>
    <property type="project" value="UniProtKB-UniRule"/>
</dbReference>
<feature type="active site" description="Proton acceptor" evidence="6">
    <location>
        <position position="519"/>
    </location>
</feature>
<evidence type="ECO:0000256" key="7">
    <source>
        <dbReference type="RuleBase" id="RU003801"/>
    </source>
</evidence>
<dbReference type="PROSITE" id="PS00440">
    <property type="entry name" value="ACYLTRANSF_C_2"/>
    <property type="match status" value="1"/>
</dbReference>
<keyword evidence="5" id="KW-0067">ATP-binding</keyword>
<evidence type="ECO:0000256" key="6">
    <source>
        <dbReference type="PIRSR" id="PIRSR600542-1"/>
    </source>
</evidence>
<dbReference type="InterPro" id="IPR036113">
    <property type="entry name" value="Asp/Glu-ADT_sf_sub_c"/>
</dbReference>
<comment type="catalytic activity">
    <reaction evidence="5">
        <text>L-glutamyl-tRNA(Gln) + L-glutamine + ATP + H2O = L-glutaminyl-tRNA(Gln) + L-glutamate + ADP + phosphate + H(+)</text>
        <dbReference type="Rhea" id="RHEA:17521"/>
        <dbReference type="Rhea" id="RHEA-COMP:9681"/>
        <dbReference type="Rhea" id="RHEA-COMP:9684"/>
        <dbReference type="ChEBI" id="CHEBI:15377"/>
        <dbReference type="ChEBI" id="CHEBI:15378"/>
        <dbReference type="ChEBI" id="CHEBI:29985"/>
        <dbReference type="ChEBI" id="CHEBI:30616"/>
        <dbReference type="ChEBI" id="CHEBI:43474"/>
        <dbReference type="ChEBI" id="CHEBI:58359"/>
        <dbReference type="ChEBI" id="CHEBI:78520"/>
        <dbReference type="ChEBI" id="CHEBI:78521"/>
        <dbReference type="ChEBI" id="CHEBI:456216"/>
    </reaction>
</comment>
<dbReference type="PROSITE" id="PS00439">
    <property type="entry name" value="ACYLTRANSF_C_1"/>
    <property type="match status" value="1"/>
</dbReference>
<name>A0ABD1DUU4_CULPP</name>
<dbReference type="EMBL" id="JBEHCU010001484">
    <property type="protein sequence ID" value="KAL1403503.1"/>
    <property type="molecule type" value="Genomic_DNA"/>
</dbReference>
<comment type="subcellular location">
    <subcellularLocation>
        <location evidence="5">Mitochondrion</location>
    </subcellularLocation>
</comment>
<organism evidence="9 10">
    <name type="scientific">Culex pipiens pipiens</name>
    <name type="common">Northern house mosquito</name>
    <dbReference type="NCBI Taxonomy" id="38569"/>
    <lineage>
        <taxon>Eukaryota</taxon>
        <taxon>Metazoa</taxon>
        <taxon>Ecdysozoa</taxon>
        <taxon>Arthropoda</taxon>
        <taxon>Hexapoda</taxon>
        <taxon>Insecta</taxon>
        <taxon>Pterygota</taxon>
        <taxon>Neoptera</taxon>
        <taxon>Endopterygota</taxon>
        <taxon>Diptera</taxon>
        <taxon>Nematocera</taxon>
        <taxon>Culicoidea</taxon>
        <taxon>Culicidae</taxon>
        <taxon>Culicinae</taxon>
        <taxon>Culicini</taxon>
        <taxon>Culex</taxon>
        <taxon>Culex</taxon>
    </lineage>
</organism>
<dbReference type="InterPro" id="IPR042231">
    <property type="entry name" value="Cho/carn_acyl_trans_2"/>
</dbReference>
<dbReference type="EC" id="6.3.5.-" evidence="5"/>
<keyword evidence="4 7" id="KW-0012">Acyltransferase</keyword>
<dbReference type="FunFam" id="3.30.559.70:FF:000010">
    <property type="entry name" value="Carnitine O-Acetyl-Transferase, isoform B"/>
    <property type="match status" value="1"/>
</dbReference>
<dbReference type="GO" id="GO:0005739">
    <property type="term" value="C:mitochondrion"/>
    <property type="evidence" value="ECO:0007669"/>
    <property type="project" value="UniProtKB-SubCell"/>
</dbReference>
<comment type="caution">
    <text evidence="9">The sequence shown here is derived from an EMBL/GenBank/DDBJ whole genome shotgun (WGS) entry which is preliminary data.</text>
</comment>
<dbReference type="NCBIfam" id="TIGR00135">
    <property type="entry name" value="gatC"/>
    <property type="match status" value="1"/>
</dbReference>
<protein>
    <recommendedName>
        <fullName evidence="5">Glutamyl-tRNA(Gln) amidotransferase subunit C, mitochondrial</fullName>
        <shortName evidence="5">Glu-AdT subunit C</shortName>
        <ecNumber evidence="5">6.3.5.-</ecNumber>
    </recommendedName>
</protein>
<evidence type="ECO:0000259" key="8">
    <source>
        <dbReference type="Pfam" id="PF00755"/>
    </source>
</evidence>
<dbReference type="Gene3D" id="3.30.559.10">
    <property type="entry name" value="Chloramphenicol acetyltransferase-like domain"/>
    <property type="match status" value="1"/>
</dbReference>
<dbReference type="GO" id="GO:0070681">
    <property type="term" value="P:glutaminyl-tRNAGln biosynthesis via transamidation"/>
    <property type="evidence" value="ECO:0007669"/>
    <property type="project" value="UniProtKB-UniRule"/>
</dbReference>
<dbReference type="GO" id="GO:0016746">
    <property type="term" value="F:acyltransferase activity"/>
    <property type="evidence" value="ECO:0007669"/>
    <property type="project" value="UniProtKB-KW"/>
</dbReference>
<reference evidence="9 10" key="1">
    <citation type="submission" date="2024-05" db="EMBL/GenBank/DDBJ databases">
        <title>Culex pipiens pipiens assembly and annotation.</title>
        <authorList>
            <person name="Alout H."/>
            <person name="Durand T."/>
        </authorList>
    </citation>
    <scope>NUCLEOTIDE SEQUENCE [LARGE SCALE GENOMIC DNA]</scope>
    <source>
        <strain evidence="9">HA-2024</strain>
        <tissue evidence="9">Whole body</tissue>
    </source>
</reference>
<evidence type="ECO:0000256" key="1">
    <source>
        <dbReference type="ARBA" id="ARBA00005232"/>
    </source>
</evidence>
<proteinExistence type="inferred from homology"/>
<keyword evidence="2 7" id="KW-0808">Transferase</keyword>
<dbReference type="Pfam" id="PF02686">
    <property type="entry name" value="GatC"/>
    <property type="match status" value="1"/>
</dbReference>
<keyword evidence="5" id="KW-0436">Ligase</keyword>
<gene>
    <name evidence="9" type="ORF">pipiens_005660</name>
</gene>
<evidence type="ECO:0000313" key="10">
    <source>
        <dbReference type="Proteomes" id="UP001562425"/>
    </source>
</evidence>
<keyword evidence="5" id="KW-0648">Protein biosynthesis</keyword>
<comment type="function">
    <text evidence="5">Allows the formation of correctly charged Gln-tRNA(Gln) through the transamidation of misacylated Glu-tRNA(Gln) in the mitochondria. The reaction takes place in the presence of glutamine and ATP through an activated gamma-phospho-Glu-tRNA(Gln).</text>
</comment>
<evidence type="ECO:0000256" key="4">
    <source>
        <dbReference type="ARBA" id="ARBA00023315"/>
    </source>
</evidence>
<dbReference type="AlphaFoldDB" id="A0ABD1DUU4"/>
<comment type="similarity">
    <text evidence="1 7">Belongs to the carnitine/choline acetyltransferase family.</text>
</comment>
<dbReference type="InterPro" id="IPR000542">
    <property type="entry name" value="Carn_acyl_trans"/>
</dbReference>
<sequence>MIRIPFRLRPPPGRTLHSLGRTFASTKPADLTGTQEKGTRQKLNFHELKHPSKVPQRPHKSTIEGQSTTTRIPVDAQTVQLLERLSLVDLDSAEAHRTLEDAIEFASQILSIDTEGVEPLYTVLERERLTLREDRVTDGNIQQDVLSNARVTEEEYFVAPPGNIPLEQEPRNPYALHTKGYFLMAMMRLLQPGKSFHGSNPALLRMLTASLSSSGSNLPALPLPKLSDTLNKLLTTIEPHVDREGFSRSKSAVEKFMTPGGVGLRLQKLLEERAANRKNWLSDWWLQSAYLEYRDPVIIYSSPGLVFPQLRYKSVDDQLRYAAKIVFGALLYKRMIDHGQIKPEMMGKAPLDMAQYGKIFGTCRVPGSPADSLLYHPNSTHIVVASNNQYFKVEVGSSDAIIGEEKLLEQLRQCHEMSRERAEPVGMLSALPRDNWHEAYEVLRANPANNGTLDAIQSSLFVLSLDYEIKNSSGDDIIDACHLLIHGGGSTANSGNRWYDKTLQLVVGPNGVNGLTYEHSPAEGQPIAVLTDFIINHIAKGETTKGSDRTLPAPQKLTFDLSPKAQTLLQKAATQHDKLIADLDMNYLHYTGYGKNWIKTQKMSPDSFIQMAIQYAFYKLHRIPGAHYESAQTRMYEAGRTETIRSCSNESVAFARAMLTPSESAQTKVAKLRSAVDAHKSYASKAVQGYGVDRHLLGLKLIARENNISPLPELFKDPGLLASQHMRLSTSQVASRYDAFMCYGPLTADGYGCCYSPKNDDMWFGISSFRSCPETDTRTFRDHLRAALDEMFEVLSKVSATASKL</sequence>
<evidence type="ECO:0000256" key="3">
    <source>
        <dbReference type="ARBA" id="ARBA00023128"/>
    </source>
</evidence>
<dbReference type="Pfam" id="PF00755">
    <property type="entry name" value="Carn_acyltransf"/>
    <property type="match status" value="1"/>
</dbReference>
<feature type="domain" description="Choline/carnitine acyltransferase" evidence="8">
    <location>
        <begin position="221"/>
        <end position="785"/>
    </location>
</feature>
<dbReference type="Gene3D" id="3.30.559.70">
    <property type="entry name" value="Choline/Carnitine o-acyltransferase, domain 2"/>
    <property type="match status" value="1"/>
</dbReference>
<dbReference type="PANTHER" id="PTHR22589:SF103">
    <property type="entry name" value="CARNITINE O-ACETYL-TRANSFERASE, ISOFORM A-RELATED"/>
    <property type="match status" value="1"/>
</dbReference>
<dbReference type="SUPFAM" id="SSF52777">
    <property type="entry name" value="CoA-dependent acyltransferases"/>
    <property type="match status" value="2"/>
</dbReference>
<evidence type="ECO:0000256" key="5">
    <source>
        <dbReference type="HAMAP-Rule" id="MF_03149"/>
    </source>
</evidence>
<keyword evidence="10" id="KW-1185">Reference proteome</keyword>
<evidence type="ECO:0000256" key="2">
    <source>
        <dbReference type="ARBA" id="ARBA00022679"/>
    </source>
</evidence>
<accession>A0ABD1DUU4</accession>
<evidence type="ECO:0000313" key="9">
    <source>
        <dbReference type="EMBL" id="KAL1403503.1"/>
    </source>
</evidence>
<dbReference type="InterPro" id="IPR039551">
    <property type="entry name" value="Cho/carn_acyl_trans"/>
</dbReference>
<dbReference type="GO" id="GO:0032543">
    <property type="term" value="P:mitochondrial translation"/>
    <property type="evidence" value="ECO:0007669"/>
    <property type="project" value="UniProtKB-UniRule"/>
</dbReference>
<dbReference type="InterPro" id="IPR023213">
    <property type="entry name" value="CAT-like_dom_sf"/>
</dbReference>
<dbReference type="InterPro" id="IPR003837">
    <property type="entry name" value="GatC"/>
</dbReference>